<gene>
    <name evidence="1" type="ORF">J07HQW1_00121</name>
</gene>
<reference evidence="1 2" key="1">
    <citation type="journal article" date="2013" name="PLoS ONE">
        <title>Assembly-driven community genomics of a hypersaline microbial ecosystem.</title>
        <authorList>
            <person name="Podell S."/>
            <person name="Ugalde J.A."/>
            <person name="Narasingarao P."/>
            <person name="Banfield J.F."/>
            <person name="Heidelberg K.B."/>
            <person name="Allen E.E."/>
        </authorList>
    </citation>
    <scope>NUCLEOTIDE SEQUENCE [LARGE SCALE GENOMIC DNA]</scope>
    <source>
        <strain evidence="2">J07HQW1</strain>
    </source>
</reference>
<dbReference type="Proteomes" id="UP000030649">
    <property type="component" value="Unassembled WGS sequence"/>
</dbReference>
<dbReference type="STRING" id="1238424.J07HQW1_00121"/>
<accession>U1N199</accession>
<dbReference type="EMBL" id="KE356560">
    <property type="protein sequence ID" value="ERG90108.1"/>
    <property type="molecule type" value="Genomic_DNA"/>
</dbReference>
<sequence>MSEQFETRLAEWFIDRLADTPPQGGQKLLVEFHDVETTDVFADSLMEMADEDAYPVIGDKEQTLPAIIPKGGVPTYLARVKSSVNDDPEPYEITQGYATQMRNKTSSSVQTDEPRAFLMVLESDTTLDTLEASEQLFGDEGILNLEDFRQTVLDASTCDTTSGKALLEALDNVLGEDTTYAADVEVLNTLCRIRDAVDERRAKDLPSLIAELPEFIREDFIDSDWFTQQEEQDTIRETAENLLSDNQRHAAQLRRAHRTGTDTESKLNSNYEKSFVKKVLDEPTWKNLKHTEVKKHEQTRTSRQFRKLEITAADHRLYSPPEADEIRRSVIALPQNGILKLTAEFSADLEDTPYEFIGPDGNDVGSTSKYENRVTATVENISTTEPTFARFNFYVGKKTTRGKPTHQFDIASVPQWFYDITDKITLDVGVEGERIIKHGDDEIRLTPPQRLDFDYEQSETEVNLTSETNKTIEFTEPVLINPSPPEAVEQVGFLLAPPGEIPINIVFFTEVSTAETEELTFPLMLAAISDPDRWAVDDLHLPDSLSIDTGRGEIYTATEEGIRIEEEALELIQIEEEIARKGVPNQRTTDSDKHQAGSVKNNKELAAFDSLSKAYSKLFDHFNDRNRTPSTDPWDTVTQERVATVLNAYQEAIESVGEQPSFEQYEPLRGLGMIHSTTTDKTWLTPYHPVKLAYALRIARWRDSALHATDSIDGFRSERFIDQFNSSGLLPYIVPQDGSDILLRGIQYGQNSLWSVHSPVDSPGSVTPDYMERVVRDKLDTFVKSFPLLFRLHGGRSLKVNLVNLGDLRPVVKGLYEFYKRIRKTSFDPPQILLRIYGGQSEGEALVRFFGKNRKSRLRTQLEQKNDEIVDILRSNVMYVLEDEYTSESHEEAHLTFFRGLLTEEPGLTKVNDLESSLHLGGLLPQESIDVREEQSGTVYSVGFGYDGEDGEIGKTAKLANTLEAGKQNGKYLPDHILKKTIKSSQKADLQQLWDDTLWAVHVQPNVDLNFYTESRNEIGSDDSMVMIHYSDKYDSSS</sequence>
<dbReference type="HOGENOM" id="CLU_293129_0_0_2"/>
<organism evidence="1 2">
    <name type="scientific">Haloquadratum walsbyi J07HQW1</name>
    <dbReference type="NCBI Taxonomy" id="1238424"/>
    <lineage>
        <taxon>Archaea</taxon>
        <taxon>Methanobacteriati</taxon>
        <taxon>Methanobacteriota</taxon>
        <taxon>Stenosarchaea group</taxon>
        <taxon>Halobacteria</taxon>
        <taxon>Halobacteriales</taxon>
        <taxon>Haloferacaceae</taxon>
        <taxon>Haloquadratum</taxon>
    </lineage>
</organism>
<evidence type="ECO:0000313" key="1">
    <source>
        <dbReference type="EMBL" id="ERG90108.1"/>
    </source>
</evidence>
<dbReference type="AlphaFoldDB" id="U1N199"/>
<name>U1N199_9EURY</name>
<proteinExistence type="predicted"/>
<feature type="non-terminal residue" evidence="1">
    <location>
        <position position="1038"/>
    </location>
</feature>
<protein>
    <submittedName>
        <fullName evidence="1">Uncharacterized protein</fullName>
    </submittedName>
</protein>
<evidence type="ECO:0000313" key="2">
    <source>
        <dbReference type="Proteomes" id="UP000030649"/>
    </source>
</evidence>